<protein>
    <submittedName>
        <fullName evidence="2">Uncharacterized protein</fullName>
    </submittedName>
</protein>
<proteinExistence type="predicted"/>
<dbReference type="Proteomes" id="UP001591681">
    <property type="component" value="Unassembled WGS sequence"/>
</dbReference>
<comment type="caution">
    <text evidence="2">The sequence shown here is derived from an EMBL/GenBank/DDBJ whole genome shotgun (WGS) entry which is preliminary data.</text>
</comment>
<organism evidence="2 3">
    <name type="scientific">Coilia grayii</name>
    <name type="common">Gray's grenadier anchovy</name>
    <dbReference type="NCBI Taxonomy" id="363190"/>
    <lineage>
        <taxon>Eukaryota</taxon>
        <taxon>Metazoa</taxon>
        <taxon>Chordata</taxon>
        <taxon>Craniata</taxon>
        <taxon>Vertebrata</taxon>
        <taxon>Euteleostomi</taxon>
        <taxon>Actinopterygii</taxon>
        <taxon>Neopterygii</taxon>
        <taxon>Teleostei</taxon>
        <taxon>Clupei</taxon>
        <taxon>Clupeiformes</taxon>
        <taxon>Clupeoidei</taxon>
        <taxon>Engraulidae</taxon>
        <taxon>Coilinae</taxon>
        <taxon>Coilia</taxon>
    </lineage>
</organism>
<feature type="compositionally biased region" description="Polar residues" evidence="1">
    <location>
        <begin position="165"/>
        <end position="178"/>
    </location>
</feature>
<feature type="compositionally biased region" description="Basic and acidic residues" evidence="1">
    <location>
        <begin position="180"/>
        <end position="195"/>
    </location>
</feature>
<accession>A0ABD1ISM2</accession>
<feature type="region of interest" description="Disordered" evidence="1">
    <location>
        <begin position="158"/>
        <end position="195"/>
    </location>
</feature>
<name>A0ABD1ISM2_9TELE</name>
<evidence type="ECO:0000256" key="1">
    <source>
        <dbReference type="SAM" id="MobiDB-lite"/>
    </source>
</evidence>
<dbReference type="AlphaFoldDB" id="A0ABD1ISM2"/>
<dbReference type="EMBL" id="JBHFQA010000024">
    <property type="protein sequence ID" value="KAL2077854.1"/>
    <property type="molecule type" value="Genomic_DNA"/>
</dbReference>
<sequence length="229" mass="26348">MVSSSSSNDNENGQVIKNQNLGNKAAELKDDHSILINIKDKDCVAIEVQYHKSCYQQYTKFLSKPARPEREQNEPMFDVSYNLFCERIIRQRLLVNQEVLKMGQLRKTFIKLVMLQTTDTLKKRLTRDFPQLVFYTPTKRNICKLVFAETLSTETLVDMLPSPSGPETTQSSEMSQTDSETEKKDNNMANDSRGHEDTVYSSVVLKETPYCHSWYVVPMASHFSGFKCH</sequence>
<evidence type="ECO:0000313" key="2">
    <source>
        <dbReference type="EMBL" id="KAL2077854.1"/>
    </source>
</evidence>
<reference evidence="2 3" key="1">
    <citation type="submission" date="2024-09" db="EMBL/GenBank/DDBJ databases">
        <title>A chromosome-level genome assembly of Gray's grenadier anchovy, Coilia grayii.</title>
        <authorList>
            <person name="Fu Z."/>
        </authorList>
    </citation>
    <scope>NUCLEOTIDE SEQUENCE [LARGE SCALE GENOMIC DNA]</scope>
    <source>
        <strain evidence="2">G4</strain>
        <tissue evidence="2">Muscle</tissue>
    </source>
</reference>
<evidence type="ECO:0000313" key="3">
    <source>
        <dbReference type="Proteomes" id="UP001591681"/>
    </source>
</evidence>
<gene>
    <name evidence="2" type="ORF">ACEWY4_027358</name>
</gene>
<keyword evidence="3" id="KW-1185">Reference proteome</keyword>